<dbReference type="RefSeq" id="WP_137248359.1">
    <property type="nucleotide sequence ID" value="NZ_SZQA01000017.1"/>
</dbReference>
<dbReference type="EMBL" id="SZQA01000017">
    <property type="protein sequence ID" value="TKK87160.1"/>
    <property type="molecule type" value="Genomic_DNA"/>
</dbReference>
<sequence>MFFVIFYGVSLLCGLVAFGMDYYRYSFIPGNERMADPDTVLAGTAGAVIGLVSALLAALLFFRSWKIWLLTGLLFVLSGVGLWRAGNASSEFPPSGTSAAPTASE</sequence>
<organism evidence="2 3">
    <name type="scientific">Herbidospora galbida</name>
    <dbReference type="NCBI Taxonomy" id="2575442"/>
    <lineage>
        <taxon>Bacteria</taxon>
        <taxon>Bacillati</taxon>
        <taxon>Actinomycetota</taxon>
        <taxon>Actinomycetes</taxon>
        <taxon>Streptosporangiales</taxon>
        <taxon>Streptosporangiaceae</taxon>
        <taxon>Herbidospora</taxon>
    </lineage>
</organism>
<evidence type="ECO:0000313" key="2">
    <source>
        <dbReference type="EMBL" id="TKK87160.1"/>
    </source>
</evidence>
<proteinExistence type="predicted"/>
<keyword evidence="3" id="KW-1185">Reference proteome</keyword>
<keyword evidence="1" id="KW-1133">Transmembrane helix</keyword>
<dbReference type="OrthoDB" id="9991976at2"/>
<gene>
    <name evidence="2" type="ORF">FDA94_18765</name>
</gene>
<accession>A0A4U3MEI3</accession>
<name>A0A4U3MEI3_9ACTN</name>
<keyword evidence="1" id="KW-0472">Membrane</keyword>
<feature type="transmembrane region" description="Helical" evidence="1">
    <location>
        <begin position="43"/>
        <end position="62"/>
    </location>
</feature>
<evidence type="ECO:0000313" key="3">
    <source>
        <dbReference type="Proteomes" id="UP000308705"/>
    </source>
</evidence>
<reference evidence="2 3" key="1">
    <citation type="submission" date="2019-04" db="EMBL/GenBank/DDBJ databases">
        <title>Herbidospora sp. NEAU-GS14.nov., a novel actinomycete isolated from soil.</title>
        <authorList>
            <person name="Han L."/>
        </authorList>
    </citation>
    <scope>NUCLEOTIDE SEQUENCE [LARGE SCALE GENOMIC DNA]</scope>
    <source>
        <strain evidence="2 3">NEAU-GS14</strain>
    </source>
</reference>
<protein>
    <submittedName>
        <fullName evidence="2">Uncharacterized protein</fullName>
    </submittedName>
</protein>
<keyword evidence="1" id="KW-0812">Transmembrane</keyword>
<evidence type="ECO:0000256" key="1">
    <source>
        <dbReference type="SAM" id="Phobius"/>
    </source>
</evidence>
<dbReference type="AlphaFoldDB" id="A0A4U3MEI3"/>
<comment type="caution">
    <text evidence="2">The sequence shown here is derived from an EMBL/GenBank/DDBJ whole genome shotgun (WGS) entry which is preliminary data.</text>
</comment>
<feature type="transmembrane region" description="Helical" evidence="1">
    <location>
        <begin position="67"/>
        <end position="85"/>
    </location>
</feature>
<dbReference type="Proteomes" id="UP000308705">
    <property type="component" value="Unassembled WGS sequence"/>
</dbReference>